<evidence type="ECO:0000313" key="2">
    <source>
        <dbReference type="EMBL" id="KAJ7728221.1"/>
    </source>
</evidence>
<proteinExistence type="predicted"/>
<protein>
    <submittedName>
        <fullName evidence="2">Uncharacterized protein</fullName>
    </submittedName>
</protein>
<evidence type="ECO:0000256" key="1">
    <source>
        <dbReference type="SAM" id="Phobius"/>
    </source>
</evidence>
<dbReference type="AlphaFoldDB" id="A0AAD7HTT6"/>
<feature type="transmembrane region" description="Helical" evidence="1">
    <location>
        <begin position="283"/>
        <end position="305"/>
    </location>
</feature>
<name>A0AAD7HTT6_9AGAR</name>
<dbReference type="Proteomes" id="UP001215598">
    <property type="component" value="Unassembled WGS sequence"/>
</dbReference>
<reference evidence="2" key="1">
    <citation type="submission" date="2023-03" db="EMBL/GenBank/DDBJ databases">
        <title>Massive genome expansion in bonnet fungi (Mycena s.s.) driven by repeated elements and novel gene families across ecological guilds.</title>
        <authorList>
            <consortium name="Lawrence Berkeley National Laboratory"/>
            <person name="Harder C.B."/>
            <person name="Miyauchi S."/>
            <person name="Viragh M."/>
            <person name="Kuo A."/>
            <person name="Thoen E."/>
            <person name="Andreopoulos B."/>
            <person name="Lu D."/>
            <person name="Skrede I."/>
            <person name="Drula E."/>
            <person name="Henrissat B."/>
            <person name="Morin E."/>
            <person name="Kohler A."/>
            <person name="Barry K."/>
            <person name="LaButti K."/>
            <person name="Morin E."/>
            <person name="Salamov A."/>
            <person name="Lipzen A."/>
            <person name="Mereny Z."/>
            <person name="Hegedus B."/>
            <person name="Baldrian P."/>
            <person name="Stursova M."/>
            <person name="Weitz H."/>
            <person name="Taylor A."/>
            <person name="Grigoriev I.V."/>
            <person name="Nagy L.G."/>
            <person name="Martin F."/>
            <person name="Kauserud H."/>
        </authorList>
    </citation>
    <scope>NUCLEOTIDE SEQUENCE</scope>
    <source>
        <strain evidence="2">CBHHK182m</strain>
    </source>
</reference>
<feature type="transmembrane region" description="Helical" evidence="1">
    <location>
        <begin position="356"/>
        <end position="377"/>
    </location>
</feature>
<accession>A0AAD7HTT6</accession>
<keyword evidence="1" id="KW-0472">Membrane</keyword>
<dbReference type="Gene3D" id="1.20.58.340">
    <property type="entry name" value="Magnesium transport protein CorA, transmembrane region"/>
    <property type="match status" value="1"/>
</dbReference>
<sequence>MSLQQDPLDYDLHPRESYLTCAQDANRRLVVIIVNDVGSAQTFNISRNIVHDIHFENPRIVPKMRDGKSWTSLSDGSLDTFVKLLLLDFFLASIYLQPVDYYGPLIWPKLLAKDELLGVHLPLTGNPHLQVPLGLFEPRLSAKSREAFKEIEYAEGILRSVNNLVDSIVFVLEALTPNIAADTFPRAADYKRHKQTLEGLCRERSNNASRALEALNRQLDYLTKRHAIREAKSIKILTILAALYLPLSLSASLLGMSTPFKYIVHNQTAQTQDLTGTNLLFDFFGVFVWLATSTFFIVYGIRLALWMKSVGLATLAEKLGLKRVSKSFTGPFSIFSYGKRWRFGGKEGRNFELIKALTGWWIAVGFYVTLLVIFFVGMLRTAQAAWDTAWIMFTTYAVVAGSLAVCTYLLFEWLDRKKRPI</sequence>
<keyword evidence="1" id="KW-1133">Transmembrane helix</keyword>
<keyword evidence="3" id="KW-1185">Reference proteome</keyword>
<feature type="transmembrane region" description="Helical" evidence="1">
    <location>
        <begin position="389"/>
        <end position="411"/>
    </location>
</feature>
<comment type="caution">
    <text evidence="2">The sequence shown here is derived from an EMBL/GenBank/DDBJ whole genome shotgun (WGS) entry which is preliminary data.</text>
</comment>
<organism evidence="2 3">
    <name type="scientific">Mycena metata</name>
    <dbReference type="NCBI Taxonomy" id="1033252"/>
    <lineage>
        <taxon>Eukaryota</taxon>
        <taxon>Fungi</taxon>
        <taxon>Dikarya</taxon>
        <taxon>Basidiomycota</taxon>
        <taxon>Agaricomycotina</taxon>
        <taxon>Agaricomycetes</taxon>
        <taxon>Agaricomycetidae</taxon>
        <taxon>Agaricales</taxon>
        <taxon>Marasmiineae</taxon>
        <taxon>Mycenaceae</taxon>
        <taxon>Mycena</taxon>
    </lineage>
</organism>
<evidence type="ECO:0000313" key="3">
    <source>
        <dbReference type="Proteomes" id="UP001215598"/>
    </source>
</evidence>
<keyword evidence="1" id="KW-0812">Transmembrane</keyword>
<gene>
    <name evidence="2" type="ORF">B0H16DRAFT_1589286</name>
</gene>
<feature type="transmembrane region" description="Helical" evidence="1">
    <location>
        <begin position="234"/>
        <end position="254"/>
    </location>
</feature>
<dbReference type="EMBL" id="JARKIB010000174">
    <property type="protein sequence ID" value="KAJ7728221.1"/>
    <property type="molecule type" value="Genomic_DNA"/>
</dbReference>